<evidence type="ECO:0000256" key="4">
    <source>
        <dbReference type="ARBA" id="ARBA00023242"/>
    </source>
</evidence>
<dbReference type="SMART" id="SM00717">
    <property type="entry name" value="SANT"/>
    <property type="match status" value="2"/>
</dbReference>
<dbReference type="PROSITE" id="PS50090">
    <property type="entry name" value="MYB_LIKE"/>
    <property type="match status" value="2"/>
</dbReference>
<feature type="domain" description="Myb-like" evidence="6">
    <location>
        <begin position="62"/>
        <end position="112"/>
    </location>
</feature>
<feature type="compositionally biased region" description="Low complexity" evidence="5">
    <location>
        <begin position="180"/>
        <end position="191"/>
    </location>
</feature>
<comment type="caution">
    <text evidence="8">The sequence shown here is derived from an EMBL/GenBank/DDBJ whole genome shotgun (WGS) entry which is preliminary data.</text>
</comment>
<dbReference type="GO" id="GO:0003677">
    <property type="term" value="F:DNA binding"/>
    <property type="evidence" value="ECO:0007669"/>
    <property type="project" value="UniProtKB-KW"/>
</dbReference>
<dbReference type="PANTHER" id="PTHR47999">
    <property type="entry name" value="TRANSCRIPTION FACTOR MYB8-RELATED-RELATED"/>
    <property type="match status" value="1"/>
</dbReference>
<dbReference type="FunFam" id="1.10.10.60:FF:000001">
    <property type="entry name" value="MYB-related transcription factor"/>
    <property type="match status" value="1"/>
</dbReference>
<dbReference type="Gene3D" id="1.10.10.60">
    <property type="entry name" value="Homeodomain-like"/>
    <property type="match status" value="2"/>
</dbReference>
<evidence type="ECO:0000256" key="5">
    <source>
        <dbReference type="SAM" id="MobiDB-lite"/>
    </source>
</evidence>
<evidence type="ECO:0000256" key="1">
    <source>
        <dbReference type="ARBA" id="ARBA00004123"/>
    </source>
</evidence>
<accession>A0A6A1ULL7</accession>
<evidence type="ECO:0000259" key="7">
    <source>
        <dbReference type="PROSITE" id="PS51294"/>
    </source>
</evidence>
<gene>
    <name evidence="8" type="ORF">CJ030_MR0G003835</name>
</gene>
<comment type="subcellular location">
    <subcellularLocation>
        <location evidence="1">Nucleus</location>
    </subcellularLocation>
</comment>
<dbReference type="EMBL" id="RXIC02000071">
    <property type="protein sequence ID" value="KAB1201374.1"/>
    <property type="molecule type" value="Genomic_DNA"/>
</dbReference>
<sequence length="287" mass="31991">MGRSPRCSKDGLNKGAWTVVEDEILKNYVKSKGEGKWSNLAKETGLKRCGKSCRLRWMNYLRPDIKRGNISGDEEELITRLHKLLGNRWSLIAGRLPGRTDNEIKNYWNSYLAKKAKDSLPVARSNIEKKPVYGLRNEARNDQANVTPQQHMEDQNHDSKVATRPSTDTNQVTTEKSKLPSESSAGSPSSTSREDINSSDFILDLSSEDLCKMLDSDFAKLVDVDMNELNNAMEGDGGPLLLSEGMEKSLGGIESGQPTNLVSDFRPLFLESDDGWLGDDMDVLFSD</sequence>
<reference evidence="8 9" key="1">
    <citation type="journal article" date="2019" name="Plant Biotechnol. J.">
        <title>The red bayberry genome and genetic basis of sex determination.</title>
        <authorList>
            <person name="Jia H.M."/>
            <person name="Jia H.J."/>
            <person name="Cai Q.L."/>
            <person name="Wang Y."/>
            <person name="Zhao H.B."/>
            <person name="Yang W.F."/>
            <person name="Wang G.Y."/>
            <person name="Li Y.H."/>
            <person name="Zhan D.L."/>
            <person name="Shen Y.T."/>
            <person name="Niu Q.F."/>
            <person name="Chang L."/>
            <person name="Qiu J."/>
            <person name="Zhao L."/>
            <person name="Xie H.B."/>
            <person name="Fu W.Y."/>
            <person name="Jin J."/>
            <person name="Li X.W."/>
            <person name="Jiao Y."/>
            <person name="Zhou C.C."/>
            <person name="Tu T."/>
            <person name="Chai C.Y."/>
            <person name="Gao J.L."/>
            <person name="Fan L.J."/>
            <person name="van de Weg E."/>
            <person name="Wang J.Y."/>
            <person name="Gao Z.S."/>
        </authorList>
    </citation>
    <scope>NUCLEOTIDE SEQUENCE [LARGE SCALE GENOMIC DNA]</scope>
    <source>
        <tissue evidence="8">Leaves</tissue>
    </source>
</reference>
<keyword evidence="4" id="KW-0539">Nucleus</keyword>
<feature type="region of interest" description="Disordered" evidence="5">
    <location>
        <begin position="146"/>
        <end position="196"/>
    </location>
</feature>
<feature type="domain" description="HTH myb-type" evidence="7">
    <location>
        <begin position="9"/>
        <end position="61"/>
    </location>
</feature>
<dbReference type="GO" id="GO:0005634">
    <property type="term" value="C:nucleus"/>
    <property type="evidence" value="ECO:0007669"/>
    <property type="project" value="UniProtKB-SubCell"/>
</dbReference>
<evidence type="ECO:0000256" key="2">
    <source>
        <dbReference type="ARBA" id="ARBA00022737"/>
    </source>
</evidence>
<dbReference type="InterPro" id="IPR001005">
    <property type="entry name" value="SANT/Myb"/>
</dbReference>
<dbReference type="SUPFAM" id="SSF46689">
    <property type="entry name" value="Homeodomain-like"/>
    <property type="match status" value="1"/>
</dbReference>
<name>A0A6A1ULL7_9ROSI</name>
<feature type="compositionally biased region" description="Basic and acidic residues" evidence="5">
    <location>
        <begin position="151"/>
        <end position="161"/>
    </location>
</feature>
<evidence type="ECO:0000313" key="9">
    <source>
        <dbReference type="Proteomes" id="UP000516437"/>
    </source>
</evidence>
<dbReference type="PANTHER" id="PTHR47999:SF104">
    <property type="entry name" value="TRANSCRIPTION REPRESSOR MYB5-LIKE ISOFORM X1"/>
    <property type="match status" value="1"/>
</dbReference>
<dbReference type="Pfam" id="PF00249">
    <property type="entry name" value="Myb_DNA-binding"/>
    <property type="match status" value="2"/>
</dbReference>
<dbReference type="OrthoDB" id="1534497at2759"/>
<feature type="domain" description="HTH myb-type" evidence="7">
    <location>
        <begin position="62"/>
        <end position="116"/>
    </location>
</feature>
<dbReference type="PROSITE" id="PS51294">
    <property type="entry name" value="HTH_MYB"/>
    <property type="match status" value="2"/>
</dbReference>
<keyword evidence="3" id="KW-0238">DNA-binding</keyword>
<evidence type="ECO:0000256" key="3">
    <source>
        <dbReference type="ARBA" id="ARBA00023125"/>
    </source>
</evidence>
<proteinExistence type="predicted"/>
<keyword evidence="9" id="KW-1185">Reference proteome</keyword>
<protein>
    <submittedName>
        <fullName evidence="8">Transcription factor MYB12</fullName>
    </submittedName>
</protein>
<feature type="domain" description="Myb-like" evidence="6">
    <location>
        <begin position="9"/>
        <end position="61"/>
    </location>
</feature>
<dbReference type="Proteomes" id="UP000516437">
    <property type="component" value="Unassembled WGS sequence"/>
</dbReference>
<dbReference type="AlphaFoldDB" id="A0A6A1ULL7"/>
<feature type="compositionally biased region" description="Polar residues" evidence="5">
    <location>
        <begin position="164"/>
        <end position="174"/>
    </location>
</feature>
<organism evidence="8 9">
    <name type="scientific">Morella rubra</name>
    <name type="common">Chinese bayberry</name>
    <dbReference type="NCBI Taxonomy" id="262757"/>
    <lineage>
        <taxon>Eukaryota</taxon>
        <taxon>Viridiplantae</taxon>
        <taxon>Streptophyta</taxon>
        <taxon>Embryophyta</taxon>
        <taxon>Tracheophyta</taxon>
        <taxon>Spermatophyta</taxon>
        <taxon>Magnoliopsida</taxon>
        <taxon>eudicotyledons</taxon>
        <taxon>Gunneridae</taxon>
        <taxon>Pentapetalae</taxon>
        <taxon>rosids</taxon>
        <taxon>fabids</taxon>
        <taxon>Fagales</taxon>
        <taxon>Myricaceae</taxon>
        <taxon>Morella</taxon>
    </lineage>
</organism>
<dbReference type="InterPro" id="IPR015495">
    <property type="entry name" value="Myb_TF_plants"/>
</dbReference>
<dbReference type="InterPro" id="IPR017930">
    <property type="entry name" value="Myb_dom"/>
</dbReference>
<dbReference type="CDD" id="cd00167">
    <property type="entry name" value="SANT"/>
    <property type="match status" value="2"/>
</dbReference>
<keyword evidence="2" id="KW-0677">Repeat</keyword>
<evidence type="ECO:0000313" key="8">
    <source>
        <dbReference type="EMBL" id="KAB1201374.1"/>
    </source>
</evidence>
<dbReference type="InterPro" id="IPR009057">
    <property type="entry name" value="Homeodomain-like_sf"/>
</dbReference>
<evidence type="ECO:0000259" key="6">
    <source>
        <dbReference type="PROSITE" id="PS50090"/>
    </source>
</evidence>